<sequence>MSRRAGLWIAFVLVHLVVAVLGFTEPNTPRGDVPLVYEPWARAAVEGSAIMGITQSWIYPQLALVPMVLAFAVKGLIGFEFAWVALVTVANALAFALLVGRGRSRGRTLAAAFWLAFLLLLGPVGLYRLDGITVSLGIAGCLWLVGRPLLASMLLAAGTWMKVWPAALLAAALIAVRRRRIVIGGALIVTALIVIAVVVAGGGAHLLGFVSGQTGRGLQLEAPVTAWFLWQAAAGVDGAFVYYDTEILTFQVTGANVDAVIAAMTPVLALAVLAIAALGAVKAWRGASFAALFPSLGLALVLAFIVFNKVGSPQFLTWIIAPLVLGLVLDRRRWTMPAVAALAAALLTHLVYPLLYARLILAETLAVSVLTARNVVMVALLVWAIASVARVPLRVRPSASLSTTP</sequence>
<feature type="transmembrane region" description="Helical" evidence="1">
    <location>
        <begin position="181"/>
        <end position="207"/>
    </location>
</feature>
<keyword evidence="1" id="KW-0472">Membrane</keyword>
<gene>
    <name evidence="2" type="ORF">H9622_01025</name>
</gene>
<dbReference type="EMBL" id="JACSPM010000001">
    <property type="protein sequence ID" value="MBD8022169.1"/>
    <property type="molecule type" value="Genomic_DNA"/>
</dbReference>
<feature type="transmembrane region" description="Helical" evidence="1">
    <location>
        <begin position="336"/>
        <end position="355"/>
    </location>
</feature>
<dbReference type="Proteomes" id="UP000602532">
    <property type="component" value="Unassembled WGS sequence"/>
</dbReference>
<feature type="transmembrane region" description="Helical" evidence="1">
    <location>
        <begin position="111"/>
        <end position="129"/>
    </location>
</feature>
<keyword evidence="3" id="KW-1185">Reference proteome</keyword>
<feature type="transmembrane region" description="Helical" evidence="1">
    <location>
        <begin position="313"/>
        <end position="329"/>
    </location>
</feature>
<feature type="transmembrane region" description="Helical" evidence="1">
    <location>
        <begin position="259"/>
        <end position="281"/>
    </location>
</feature>
<name>A0ABR8WYL7_9MICO</name>
<keyword evidence="1" id="KW-1133">Transmembrane helix</keyword>
<proteinExistence type="predicted"/>
<dbReference type="RefSeq" id="WP_191763399.1">
    <property type="nucleotide sequence ID" value="NZ_JACSPM010000001.1"/>
</dbReference>
<organism evidence="2 3">
    <name type="scientific">Microbacterium gallinarum</name>
    <dbReference type="NCBI Taxonomy" id="2762209"/>
    <lineage>
        <taxon>Bacteria</taxon>
        <taxon>Bacillati</taxon>
        <taxon>Actinomycetota</taxon>
        <taxon>Actinomycetes</taxon>
        <taxon>Micrococcales</taxon>
        <taxon>Microbacteriaceae</taxon>
        <taxon>Microbacterium</taxon>
    </lineage>
</organism>
<feature type="transmembrane region" description="Helical" evidence="1">
    <location>
        <begin position="149"/>
        <end position="174"/>
    </location>
</feature>
<protein>
    <submittedName>
        <fullName evidence="2">DUF2029 domain-containing protein</fullName>
    </submittedName>
</protein>
<evidence type="ECO:0000256" key="1">
    <source>
        <dbReference type="SAM" id="Phobius"/>
    </source>
</evidence>
<feature type="transmembrane region" description="Helical" evidence="1">
    <location>
        <begin position="375"/>
        <end position="393"/>
    </location>
</feature>
<evidence type="ECO:0000313" key="3">
    <source>
        <dbReference type="Proteomes" id="UP000602532"/>
    </source>
</evidence>
<comment type="caution">
    <text evidence="2">The sequence shown here is derived from an EMBL/GenBank/DDBJ whole genome shotgun (WGS) entry which is preliminary data.</text>
</comment>
<accession>A0ABR8WYL7</accession>
<reference evidence="2 3" key="1">
    <citation type="submission" date="2020-08" db="EMBL/GenBank/DDBJ databases">
        <title>A Genomic Blueprint of the Chicken Gut Microbiome.</title>
        <authorList>
            <person name="Gilroy R."/>
            <person name="Ravi A."/>
            <person name="Getino M."/>
            <person name="Pursley I."/>
            <person name="Horton D.L."/>
            <person name="Alikhan N.-F."/>
            <person name="Baker D."/>
            <person name="Gharbi K."/>
            <person name="Hall N."/>
            <person name="Watson M."/>
            <person name="Adriaenssens E.M."/>
            <person name="Foster-Nyarko E."/>
            <person name="Jarju S."/>
            <person name="Secka A."/>
            <person name="Antonio M."/>
            <person name="Oren A."/>
            <person name="Chaudhuri R."/>
            <person name="La Ragione R.M."/>
            <person name="Hildebrand F."/>
            <person name="Pallen M.J."/>
        </authorList>
    </citation>
    <scope>NUCLEOTIDE SEQUENCE [LARGE SCALE GENOMIC DNA]</scope>
    <source>
        <strain evidence="2 3">Sa1CUA4</strain>
    </source>
</reference>
<keyword evidence="1" id="KW-0812">Transmembrane</keyword>
<evidence type="ECO:0000313" key="2">
    <source>
        <dbReference type="EMBL" id="MBD8022169.1"/>
    </source>
</evidence>
<feature type="transmembrane region" description="Helical" evidence="1">
    <location>
        <begin position="288"/>
        <end position="307"/>
    </location>
</feature>
<feature type="transmembrane region" description="Helical" evidence="1">
    <location>
        <begin position="81"/>
        <end position="99"/>
    </location>
</feature>